<feature type="transmembrane region" description="Helical" evidence="6">
    <location>
        <begin position="61"/>
        <end position="81"/>
    </location>
</feature>
<evidence type="ECO:0000313" key="8">
    <source>
        <dbReference type="EMBL" id="CAD6344090.1"/>
    </source>
</evidence>
<dbReference type="InterPro" id="IPR000620">
    <property type="entry name" value="EamA_dom"/>
</dbReference>
<feature type="transmembrane region" description="Helical" evidence="6">
    <location>
        <begin position="179"/>
        <end position="197"/>
    </location>
</feature>
<feature type="transmembrane region" description="Helical" evidence="6">
    <location>
        <begin position="209"/>
        <end position="232"/>
    </location>
</feature>
<evidence type="ECO:0000259" key="7">
    <source>
        <dbReference type="Pfam" id="PF00892"/>
    </source>
</evidence>
<dbReference type="EMBL" id="CAJGYO010000887">
    <property type="protein sequence ID" value="CAD6344090.1"/>
    <property type="molecule type" value="Genomic_DNA"/>
</dbReference>
<dbReference type="AlphaFoldDB" id="A0A811SU18"/>
<feature type="transmembrane region" description="Helical" evidence="6">
    <location>
        <begin position="93"/>
        <end position="112"/>
    </location>
</feature>
<dbReference type="InterPro" id="IPR037185">
    <property type="entry name" value="EmrE-like"/>
</dbReference>
<organism evidence="8 9">
    <name type="scientific">Miscanthus lutarioriparius</name>
    <dbReference type="NCBI Taxonomy" id="422564"/>
    <lineage>
        <taxon>Eukaryota</taxon>
        <taxon>Viridiplantae</taxon>
        <taxon>Streptophyta</taxon>
        <taxon>Embryophyta</taxon>
        <taxon>Tracheophyta</taxon>
        <taxon>Spermatophyta</taxon>
        <taxon>Magnoliopsida</taxon>
        <taxon>Liliopsida</taxon>
        <taxon>Poales</taxon>
        <taxon>Poaceae</taxon>
        <taxon>PACMAD clade</taxon>
        <taxon>Panicoideae</taxon>
        <taxon>Andropogonodae</taxon>
        <taxon>Andropogoneae</taxon>
        <taxon>Saccharinae</taxon>
        <taxon>Miscanthus</taxon>
    </lineage>
</organism>
<evidence type="ECO:0000256" key="4">
    <source>
        <dbReference type="ARBA" id="ARBA00022989"/>
    </source>
</evidence>
<proteinExistence type="inferred from homology"/>
<feature type="transmembrane region" description="Helical" evidence="6">
    <location>
        <begin position="239"/>
        <end position="258"/>
    </location>
</feature>
<keyword evidence="5 6" id="KW-0472">Membrane</keyword>
<comment type="similarity">
    <text evidence="2 6">Belongs to the drug/metabolite transporter (DMT) superfamily. Plant drug/metabolite exporter (P-DME) (TC 2.A.7.4) family.</text>
</comment>
<gene>
    <name evidence="8" type="ORF">NCGR_LOCUS68188</name>
</gene>
<keyword evidence="9" id="KW-1185">Reference proteome</keyword>
<dbReference type="SUPFAM" id="SSF103481">
    <property type="entry name" value="Multidrug resistance efflux transporter EmrE"/>
    <property type="match status" value="1"/>
</dbReference>
<comment type="caution">
    <text evidence="8">The sequence shown here is derived from an EMBL/GenBank/DDBJ whole genome shotgun (WGS) entry which is preliminary data.</text>
</comment>
<feature type="transmembrane region" description="Helical" evidence="6">
    <location>
        <begin position="32"/>
        <end position="49"/>
    </location>
</feature>
<dbReference type="Pfam" id="PF00892">
    <property type="entry name" value="EamA"/>
    <property type="match status" value="1"/>
</dbReference>
<name>A0A811SU18_9POAL</name>
<evidence type="ECO:0000256" key="6">
    <source>
        <dbReference type="RuleBase" id="RU363077"/>
    </source>
</evidence>
<evidence type="ECO:0000256" key="5">
    <source>
        <dbReference type="ARBA" id="ARBA00023136"/>
    </source>
</evidence>
<evidence type="ECO:0000256" key="1">
    <source>
        <dbReference type="ARBA" id="ARBA00004141"/>
    </source>
</evidence>
<protein>
    <recommendedName>
        <fullName evidence="6">WAT1-related protein</fullName>
    </recommendedName>
</protein>
<feature type="transmembrane region" description="Helical" evidence="6">
    <location>
        <begin position="264"/>
        <end position="282"/>
    </location>
</feature>
<keyword evidence="3 6" id="KW-0812">Transmembrane</keyword>
<dbReference type="InterPro" id="IPR030184">
    <property type="entry name" value="WAT1-related"/>
</dbReference>
<dbReference type="OrthoDB" id="1728340at2759"/>
<sequence length="294" mass="33008">MAVMMMKYMPHAQMILAQAAFNRGLNPYVYVTYRYLLAACILCPFAYFYEKTLRPKMTLMLFLEIFVLSLLGGSLTLNMYFSRLKYTSPTFVTSMINTVASITFVIAIVLRMEIVDVMTLRRIAKIAGTMVSLAGATTMNLYRGAAVKRLWRAPIHIHGTGGSGGGVDHVVAHESWVKGSLLALASCICWSIWIILQRDVEDWLIGFGLNFWCIVYTAIACNGLTVIIQLWCNKKKGPVFVTMFNPLLTVMVAILAYVVFGENLYAGSVIRGVLVILGLYMLRWGKDKDQEQQH</sequence>
<dbReference type="GO" id="GO:0016020">
    <property type="term" value="C:membrane"/>
    <property type="evidence" value="ECO:0007669"/>
    <property type="project" value="UniProtKB-SubCell"/>
</dbReference>
<evidence type="ECO:0000313" key="9">
    <source>
        <dbReference type="Proteomes" id="UP000604825"/>
    </source>
</evidence>
<evidence type="ECO:0000256" key="2">
    <source>
        <dbReference type="ARBA" id="ARBA00007635"/>
    </source>
</evidence>
<comment type="subcellular location">
    <subcellularLocation>
        <location evidence="1 6">Membrane</location>
        <topology evidence="1 6">Multi-pass membrane protein</topology>
    </subcellularLocation>
</comment>
<evidence type="ECO:0000256" key="3">
    <source>
        <dbReference type="ARBA" id="ARBA00022692"/>
    </source>
</evidence>
<keyword evidence="4 6" id="KW-1133">Transmembrane helix</keyword>
<accession>A0A811SU18</accession>
<dbReference type="PANTHER" id="PTHR31218">
    <property type="entry name" value="WAT1-RELATED PROTEIN"/>
    <property type="match status" value="1"/>
</dbReference>
<dbReference type="GO" id="GO:0022857">
    <property type="term" value="F:transmembrane transporter activity"/>
    <property type="evidence" value="ECO:0007669"/>
    <property type="project" value="InterPro"/>
</dbReference>
<dbReference type="Proteomes" id="UP000604825">
    <property type="component" value="Unassembled WGS sequence"/>
</dbReference>
<feature type="domain" description="EamA" evidence="7">
    <location>
        <begin position="16"/>
        <end position="120"/>
    </location>
</feature>
<reference evidence="8" key="1">
    <citation type="submission" date="2020-10" db="EMBL/GenBank/DDBJ databases">
        <authorList>
            <person name="Han B."/>
            <person name="Lu T."/>
            <person name="Zhao Q."/>
            <person name="Huang X."/>
            <person name="Zhao Y."/>
        </authorList>
    </citation>
    <scope>NUCLEOTIDE SEQUENCE</scope>
</reference>